<keyword evidence="1" id="KW-1133">Transmembrane helix</keyword>
<feature type="transmembrane region" description="Helical" evidence="1">
    <location>
        <begin position="101"/>
        <end position="121"/>
    </location>
</feature>
<evidence type="ECO:0000313" key="3">
    <source>
        <dbReference type="Proteomes" id="UP000077266"/>
    </source>
</evidence>
<evidence type="ECO:0008006" key="4">
    <source>
        <dbReference type="Google" id="ProtNLM"/>
    </source>
</evidence>
<proteinExistence type="predicted"/>
<protein>
    <recommendedName>
        <fullName evidence="4">EXPERA domain-containing protein</fullName>
    </recommendedName>
</protein>
<evidence type="ECO:0000256" key="1">
    <source>
        <dbReference type="SAM" id="Phobius"/>
    </source>
</evidence>
<organism evidence="2 3">
    <name type="scientific">Exidia glandulosa HHB12029</name>
    <dbReference type="NCBI Taxonomy" id="1314781"/>
    <lineage>
        <taxon>Eukaryota</taxon>
        <taxon>Fungi</taxon>
        <taxon>Dikarya</taxon>
        <taxon>Basidiomycota</taxon>
        <taxon>Agaricomycotina</taxon>
        <taxon>Agaricomycetes</taxon>
        <taxon>Auriculariales</taxon>
        <taxon>Exidiaceae</taxon>
        <taxon>Exidia</taxon>
    </lineage>
</organism>
<dbReference type="InParanoid" id="A0A165NK53"/>
<feature type="transmembrane region" description="Helical" evidence="1">
    <location>
        <begin position="141"/>
        <end position="160"/>
    </location>
</feature>
<feature type="transmembrane region" description="Helical" evidence="1">
    <location>
        <begin position="12"/>
        <end position="34"/>
    </location>
</feature>
<accession>A0A165NK53</accession>
<dbReference type="STRING" id="1314781.A0A165NK53"/>
<keyword evidence="1" id="KW-0472">Membrane</keyword>
<reference evidence="2 3" key="1">
    <citation type="journal article" date="2016" name="Mol. Biol. Evol.">
        <title>Comparative Genomics of Early-Diverging Mushroom-Forming Fungi Provides Insights into the Origins of Lignocellulose Decay Capabilities.</title>
        <authorList>
            <person name="Nagy L.G."/>
            <person name="Riley R."/>
            <person name="Tritt A."/>
            <person name="Adam C."/>
            <person name="Daum C."/>
            <person name="Floudas D."/>
            <person name="Sun H."/>
            <person name="Yadav J.S."/>
            <person name="Pangilinan J."/>
            <person name="Larsson K.H."/>
            <person name="Matsuura K."/>
            <person name="Barry K."/>
            <person name="Labutti K."/>
            <person name="Kuo R."/>
            <person name="Ohm R.A."/>
            <person name="Bhattacharya S.S."/>
            <person name="Shirouzu T."/>
            <person name="Yoshinaga Y."/>
            <person name="Martin F.M."/>
            <person name="Grigoriev I.V."/>
            <person name="Hibbett D.S."/>
        </authorList>
    </citation>
    <scope>NUCLEOTIDE SEQUENCE [LARGE SCALE GENOMIC DNA]</scope>
    <source>
        <strain evidence="2 3">HHB12029</strain>
    </source>
</reference>
<dbReference type="PANTHER" id="PTHR37919:SF2">
    <property type="entry name" value="EXPERA DOMAIN-CONTAINING PROTEIN"/>
    <property type="match status" value="1"/>
</dbReference>
<keyword evidence="1" id="KW-0812">Transmembrane</keyword>
<name>A0A165NK53_EXIGL</name>
<dbReference type="PANTHER" id="PTHR37919">
    <property type="entry name" value="PROTEIN CBG05606"/>
    <property type="match status" value="1"/>
</dbReference>
<sequence length="179" mass="20061">MTKSATGVPAVWWITAWFVASAPVIFWDAGYCLMRPRSMRGGDLHWIWKPYSLYQDVDLVYGVKALEENNGFTSAQSAMNLIETFLNLYYVYLTHVSPSPYAPVVGISSAVMTLSKTVLYWLVEYYCNYCAVGHNNVVDLITLWIIPNGIWLIVPTLVIIRLGKDIARSLSVAASAKSK</sequence>
<dbReference type="OrthoDB" id="60858at2759"/>
<dbReference type="EMBL" id="KV425898">
    <property type="protein sequence ID" value="KZW00855.1"/>
    <property type="molecule type" value="Genomic_DNA"/>
</dbReference>
<keyword evidence="3" id="KW-1185">Reference proteome</keyword>
<dbReference type="Proteomes" id="UP000077266">
    <property type="component" value="Unassembled WGS sequence"/>
</dbReference>
<evidence type="ECO:0000313" key="2">
    <source>
        <dbReference type="EMBL" id="KZW00855.1"/>
    </source>
</evidence>
<gene>
    <name evidence="2" type="ORF">EXIGLDRAFT_603719</name>
</gene>
<dbReference type="AlphaFoldDB" id="A0A165NK53"/>